<evidence type="ECO:0000256" key="1">
    <source>
        <dbReference type="SAM" id="MobiDB-lite"/>
    </source>
</evidence>
<evidence type="ECO:0000313" key="2">
    <source>
        <dbReference type="EMBL" id="RPD54366.1"/>
    </source>
</evidence>
<evidence type="ECO:0000313" key="3">
    <source>
        <dbReference type="Proteomes" id="UP000313359"/>
    </source>
</evidence>
<dbReference type="EMBL" id="ML122307">
    <property type="protein sequence ID" value="RPD54366.1"/>
    <property type="molecule type" value="Genomic_DNA"/>
</dbReference>
<organism evidence="2 3">
    <name type="scientific">Lentinus tigrinus ALCF2SS1-6</name>
    <dbReference type="NCBI Taxonomy" id="1328759"/>
    <lineage>
        <taxon>Eukaryota</taxon>
        <taxon>Fungi</taxon>
        <taxon>Dikarya</taxon>
        <taxon>Basidiomycota</taxon>
        <taxon>Agaricomycotina</taxon>
        <taxon>Agaricomycetes</taxon>
        <taxon>Polyporales</taxon>
        <taxon>Polyporaceae</taxon>
        <taxon>Lentinus</taxon>
    </lineage>
</organism>
<keyword evidence="3" id="KW-1185">Reference proteome</keyword>
<accession>A0A5C2RVT8</accession>
<protein>
    <submittedName>
        <fullName evidence="2">Uncharacterized protein</fullName>
    </submittedName>
</protein>
<feature type="compositionally biased region" description="Polar residues" evidence="1">
    <location>
        <begin position="1"/>
        <end position="35"/>
    </location>
</feature>
<gene>
    <name evidence="2" type="ORF">L227DRAFT_353481</name>
</gene>
<feature type="region of interest" description="Disordered" evidence="1">
    <location>
        <begin position="1"/>
        <end position="36"/>
    </location>
</feature>
<reference evidence="2" key="1">
    <citation type="journal article" date="2018" name="Genome Biol. Evol.">
        <title>Genomics and development of Lentinus tigrinus, a white-rot wood-decaying mushroom with dimorphic fruiting bodies.</title>
        <authorList>
            <person name="Wu B."/>
            <person name="Xu Z."/>
            <person name="Knudson A."/>
            <person name="Carlson A."/>
            <person name="Chen N."/>
            <person name="Kovaka S."/>
            <person name="LaButti K."/>
            <person name="Lipzen A."/>
            <person name="Pennachio C."/>
            <person name="Riley R."/>
            <person name="Schakwitz W."/>
            <person name="Umezawa K."/>
            <person name="Ohm R.A."/>
            <person name="Grigoriev I.V."/>
            <person name="Nagy L.G."/>
            <person name="Gibbons J."/>
            <person name="Hibbett D."/>
        </authorList>
    </citation>
    <scope>NUCLEOTIDE SEQUENCE [LARGE SCALE GENOMIC DNA]</scope>
    <source>
        <strain evidence="2">ALCF2SS1-6</strain>
    </source>
</reference>
<name>A0A5C2RVT8_9APHY</name>
<sequence length="182" mass="20383">MSTLSPCLLTPSPNDTSPLPTPDQSPADLRNTQHSSYRRQARSATLCVYSCVWSRFVFRQYITAGAQYERESTPRKAIIAVLDAHGNNGFERAIVRLRGTYFVHERTCHLGRHLGLSIEPRPQNMTEVSDPTLRHREVEPRCGCHAHRGARRPGSVQLPLGLCPGQPDRVVTGYNGRGPRWA</sequence>
<dbReference type="AlphaFoldDB" id="A0A5C2RVT8"/>
<dbReference type="Proteomes" id="UP000313359">
    <property type="component" value="Unassembled WGS sequence"/>
</dbReference>
<proteinExistence type="predicted"/>